<reference evidence="8" key="1">
    <citation type="journal article" date="2016" name="Genome Announc.">
        <title>Draft genome sequences of fungus Aspergillus calidoustus.</title>
        <authorList>
            <person name="Horn F."/>
            <person name="Linde J."/>
            <person name="Mattern D.J."/>
            <person name="Walther G."/>
            <person name="Guthke R."/>
            <person name="Scherlach K."/>
            <person name="Martin K."/>
            <person name="Brakhage A.A."/>
            <person name="Petzke L."/>
            <person name="Valiante V."/>
        </authorList>
    </citation>
    <scope>NUCLEOTIDE SEQUENCE [LARGE SCALE GENOMIC DNA]</scope>
    <source>
        <strain evidence="8">SF006504</strain>
    </source>
</reference>
<dbReference type="Pfam" id="PF01494">
    <property type="entry name" value="FAD_binding_3"/>
    <property type="match status" value="1"/>
</dbReference>
<evidence type="ECO:0000259" key="6">
    <source>
        <dbReference type="Pfam" id="PF01494"/>
    </source>
</evidence>
<keyword evidence="2" id="KW-0285">Flavoprotein</keyword>
<dbReference type="STRING" id="454130.A0A0U5FUC7"/>
<evidence type="ECO:0000256" key="4">
    <source>
        <dbReference type="ARBA" id="ARBA00023002"/>
    </source>
</evidence>
<dbReference type="InterPro" id="IPR050641">
    <property type="entry name" value="RIFMO-like"/>
</dbReference>
<dbReference type="Gene3D" id="3.30.9.10">
    <property type="entry name" value="D-Amino Acid Oxidase, subunit A, domain 2"/>
    <property type="match status" value="1"/>
</dbReference>
<protein>
    <recommendedName>
        <fullName evidence="6">FAD-binding domain-containing protein</fullName>
    </recommendedName>
</protein>
<evidence type="ECO:0000313" key="8">
    <source>
        <dbReference type="Proteomes" id="UP000054771"/>
    </source>
</evidence>
<keyword evidence="3" id="KW-0274">FAD</keyword>
<dbReference type="Proteomes" id="UP000054771">
    <property type="component" value="Unassembled WGS sequence"/>
</dbReference>
<gene>
    <name evidence="7" type="ORF">ASPCAL04194</name>
</gene>
<organism evidence="7 8">
    <name type="scientific">Aspergillus calidoustus</name>
    <dbReference type="NCBI Taxonomy" id="454130"/>
    <lineage>
        <taxon>Eukaryota</taxon>
        <taxon>Fungi</taxon>
        <taxon>Dikarya</taxon>
        <taxon>Ascomycota</taxon>
        <taxon>Pezizomycotina</taxon>
        <taxon>Eurotiomycetes</taxon>
        <taxon>Eurotiomycetidae</taxon>
        <taxon>Eurotiales</taxon>
        <taxon>Aspergillaceae</taxon>
        <taxon>Aspergillus</taxon>
        <taxon>Aspergillus subgen. Nidulantes</taxon>
    </lineage>
</organism>
<feature type="region of interest" description="Disordered" evidence="5">
    <location>
        <begin position="360"/>
        <end position="380"/>
    </location>
</feature>
<dbReference type="OMA" id="MEIWHEL"/>
<evidence type="ECO:0000313" key="7">
    <source>
        <dbReference type="EMBL" id="CEL03035.1"/>
    </source>
</evidence>
<dbReference type="SUPFAM" id="SSF51905">
    <property type="entry name" value="FAD/NAD(P)-binding domain"/>
    <property type="match status" value="1"/>
</dbReference>
<dbReference type="InterPro" id="IPR036188">
    <property type="entry name" value="FAD/NAD-bd_sf"/>
</dbReference>
<keyword evidence="4" id="KW-0560">Oxidoreductase</keyword>
<dbReference type="PANTHER" id="PTHR43004:SF19">
    <property type="entry name" value="BINDING MONOOXYGENASE, PUTATIVE (JCVI)-RELATED"/>
    <property type="match status" value="1"/>
</dbReference>
<accession>A0A0U5FUC7</accession>
<feature type="compositionally biased region" description="Gly residues" evidence="5">
    <location>
        <begin position="369"/>
        <end position="380"/>
    </location>
</feature>
<dbReference type="PANTHER" id="PTHR43004">
    <property type="entry name" value="TRK SYSTEM POTASSIUM UPTAKE PROTEIN"/>
    <property type="match status" value="1"/>
</dbReference>
<evidence type="ECO:0000256" key="2">
    <source>
        <dbReference type="ARBA" id="ARBA00022630"/>
    </source>
</evidence>
<evidence type="ECO:0000256" key="3">
    <source>
        <dbReference type="ARBA" id="ARBA00022827"/>
    </source>
</evidence>
<dbReference type="PRINTS" id="PR00420">
    <property type="entry name" value="RNGMNOXGNASE"/>
</dbReference>
<sequence>MTTLPTTSTTPALIIGGGPSGLTTALLLASHGIRSTIVERHIERTTSSLKAHAINPRSLEIFRQLGLDTARLRSEGIPPADGDTVRFAVSMAGRELGSLPYERQGEETLRLTPEPLFNVPQPVLEKWLLDAVEGSELVAYYQGVQWEDCDSSSEKVENGDARATLTSTLTDRTASTTHTITSNYILDCSGAHSRARAKLAIPFEPLPEYIQNEVHHVSVHIRADLRKFKPATLLWAVSPRVEGTFICYGRSTDWMFVTYYDPNVTPRERFSDEVCREMVDDAIGSKVPYEIQSITVWSTWPRTAETYSSPRFPSAAFVVGDAAHAFPPTGGLGVNTGIADAHNLVWKIAAVEKGWTDTDTDTFNRNGHTKGGARAGGGGLLSSYNTERRPIAVANARQSVKNQVKLHALKEALRDPPDVEAGEEYVRWKGRLDAELESNREHFDSINLQIGYVYPSLAKGRGGDGQGEEGEGGGSLLRSCNVYVASGVPGARLPHTWVSLPGKKIKGAVSVLDLAEGTSFTLFVSSGPENESGLSAVNVEKLRVPIRVLRLGVDFDVVDAEWVDLVGLSGDGQGQEKGLLVRPDQHILGNVGSVEDVETLLGALLAG</sequence>
<dbReference type="GO" id="GO:0071949">
    <property type="term" value="F:FAD binding"/>
    <property type="evidence" value="ECO:0007669"/>
    <property type="project" value="InterPro"/>
</dbReference>
<dbReference type="Gene3D" id="3.40.30.120">
    <property type="match status" value="1"/>
</dbReference>
<evidence type="ECO:0000256" key="5">
    <source>
        <dbReference type="SAM" id="MobiDB-lite"/>
    </source>
</evidence>
<dbReference type="OrthoDB" id="2690153at2759"/>
<dbReference type="EMBL" id="CDMC01000003">
    <property type="protein sequence ID" value="CEL03035.1"/>
    <property type="molecule type" value="Genomic_DNA"/>
</dbReference>
<name>A0A0U5FUC7_ASPCI</name>
<proteinExistence type="predicted"/>
<comment type="cofactor">
    <cofactor evidence="1">
        <name>FAD</name>
        <dbReference type="ChEBI" id="CHEBI:57692"/>
    </cofactor>
</comment>
<dbReference type="InterPro" id="IPR002938">
    <property type="entry name" value="FAD-bd"/>
</dbReference>
<dbReference type="GO" id="GO:0016709">
    <property type="term" value="F:oxidoreductase activity, acting on paired donors, with incorporation or reduction of molecular oxygen, NAD(P)H as one donor, and incorporation of one atom of oxygen"/>
    <property type="evidence" value="ECO:0007669"/>
    <property type="project" value="UniProtKB-ARBA"/>
</dbReference>
<keyword evidence="8" id="KW-1185">Reference proteome</keyword>
<dbReference type="AlphaFoldDB" id="A0A0U5FUC7"/>
<dbReference type="Gene3D" id="3.50.50.60">
    <property type="entry name" value="FAD/NAD(P)-binding domain"/>
    <property type="match status" value="1"/>
</dbReference>
<feature type="domain" description="FAD-binding" evidence="6">
    <location>
        <begin position="10"/>
        <end position="359"/>
    </location>
</feature>
<evidence type="ECO:0000256" key="1">
    <source>
        <dbReference type="ARBA" id="ARBA00001974"/>
    </source>
</evidence>